<feature type="transmembrane region" description="Helical" evidence="7">
    <location>
        <begin position="63"/>
        <end position="82"/>
    </location>
</feature>
<dbReference type="AlphaFoldDB" id="A0A5P9JSJ0"/>
<feature type="transmembrane region" description="Helical" evidence="7">
    <location>
        <begin position="88"/>
        <end position="110"/>
    </location>
</feature>
<name>A0A5P9JSJ0_9HYPH</name>
<dbReference type="InterPro" id="IPR037185">
    <property type="entry name" value="EmrE-like"/>
</dbReference>
<feature type="transmembrane region" description="Helical" evidence="7">
    <location>
        <begin position="143"/>
        <end position="163"/>
    </location>
</feature>
<reference evidence="9 10" key="1">
    <citation type="submission" date="2019-10" db="EMBL/GenBank/DDBJ databases">
        <title>Isolation, Identification of Microvirga thermotolerans HR1, a novel thermophilic bacterium and Comparative Genomics of the genus Microvirga.</title>
        <authorList>
            <person name="Li J."/>
            <person name="Zhang W."/>
            <person name="Lin M."/>
            <person name="Wang J."/>
        </authorList>
    </citation>
    <scope>NUCLEOTIDE SEQUENCE [LARGE SCALE GENOMIC DNA]</scope>
    <source>
        <strain evidence="9 10">HR1</strain>
    </source>
</reference>
<feature type="domain" description="EamA" evidence="8">
    <location>
        <begin position="144"/>
        <end position="278"/>
    </location>
</feature>
<evidence type="ECO:0000313" key="9">
    <source>
        <dbReference type="EMBL" id="QFU15597.1"/>
    </source>
</evidence>
<dbReference type="InterPro" id="IPR000620">
    <property type="entry name" value="EamA_dom"/>
</dbReference>
<keyword evidence="4 7" id="KW-1133">Transmembrane helix</keyword>
<dbReference type="RefSeq" id="WP_152585242.1">
    <property type="nucleotide sequence ID" value="NZ_CP045423.1"/>
</dbReference>
<feature type="domain" description="EamA" evidence="8">
    <location>
        <begin position="4"/>
        <end position="133"/>
    </location>
</feature>
<feature type="transmembrane region" description="Helical" evidence="7">
    <location>
        <begin position="119"/>
        <end position="137"/>
    </location>
</feature>
<evidence type="ECO:0000256" key="4">
    <source>
        <dbReference type="ARBA" id="ARBA00022989"/>
    </source>
</evidence>
<evidence type="ECO:0000256" key="2">
    <source>
        <dbReference type="ARBA" id="ARBA00007362"/>
    </source>
</evidence>
<protein>
    <submittedName>
        <fullName evidence="9">EamA family transporter</fullName>
    </submittedName>
</protein>
<evidence type="ECO:0000256" key="1">
    <source>
        <dbReference type="ARBA" id="ARBA00004141"/>
    </source>
</evidence>
<feature type="region of interest" description="Disordered" evidence="6">
    <location>
        <begin position="282"/>
        <end position="306"/>
    </location>
</feature>
<organism evidence="9 10">
    <name type="scientific">Microvirga thermotolerans</name>
    <dbReference type="NCBI Taxonomy" id="2651334"/>
    <lineage>
        <taxon>Bacteria</taxon>
        <taxon>Pseudomonadati</taxon>
        <taxon>Pseudomonadota</taxon>
        <taxon>Alphaproteobacteria</taxon>
        <taxon>Hyphomicrobiales</taxon>
        <taxon>Methylobacteriaceae</taxon>
        <taxon>Microvirga</taxon>
    </lineage>
</organism>
<feature type="transmembrane region" description="Helical" evidence="7">
    <location>
        <begin position="204"/>
        <end position="223"/>
    </location>
</feature>
<evidence type="ECO:0000256" key="7">
    <source>
        <dbReference type="SAM" id="Phobius"/>
    </source>
</evidence>
<feature type="transmembrane region" description="Helical" evidence="7">
    <location>
        <begin position="32"/>
        <end position="51"/>
    </location>
</feature>
<dbReference type="Gene3D" id="1.10.3730.20">
    <property type="match status" value="1"/>
</dbReference>
<keyword evidence="10" id="KW-1185">Reference proteome</keyword>
<gene>
    <name evidence="9" type="ORF">GDR74_04865</name>
</gene>
<dbReference type="PANTHER" id="PTHR32322">
    <property type="entry name" value="INNER MEMBRANE TRANSPORTER"/>
    <property type="match status" value="1"/>
</dbReference>
<comment type="subcellular location">
    <subcellularLocation>
        <location evidence="1">Membrane</location>
        <topology evidence="1">Multi-pass membrane protein</topology>
    </subcellularLocation>
</comment>
<dbReference type="SUPFAM" id="SSF103481">
    <property type="entry name" value="Multidrug resistance efflux transporter EmrE"/>
    <property type="match status" value="2"/>
</dbReference>
<keyword evidence="5 7" id="KW-0472">Membrane</keyword>
<proteinExistence type="inferred from homology"/>
<dbReference type="Pfam" id="PF00892">
    <property type="entry name" value="EamA"/>
    <property type="match status" value="2"/>
</dbReference>
<comment type="similarity">
    <text evidence="2">Belongs to the EamA transporter family.</text>
</comment>
<accession>A0A5P9JSJ0</accession>
<dbReference type="GO" id="GO:0016020">
    <property type="term" value="C:membrane"/>
    <property type="evidence" value="ECO:0007669"/>
    <property type="project" value="UniProtKB-SubCell"/>
</dbReference>
<dbReference type="InterPro" id="IPR050638">
    <property type="entry name" value="AA-Vitamin_Transporters"/>
</dbReference>
<evidence type="ECO:0000313" key="10">
    <source>
        <dbReference type="Proteomes" id="UP000325614"/>
    </source>
</evidence>
<sequence>MPPLLALAASCVLVAAAPLLVRFSPVDPTATLWLRMLLATGVLVLFVPARTTEKAPMHRRDRLLMILAGLLSVGDMAANHWASVETSVANTVLLMNLSPVFVTLLAFLILHERPSARQLSGYAITILGAVLMTGVTWDAWRLGWGEMLALLSAFLYAAYFLIVKRLRARVGALAIMLWTSAIAAVVLAPVAILESEPLLPSSAMGWVPIAAMALGVQIGGHGLMAHAMKTLPASYASTTALARPVLAAAAAWLLFGEALTFAQMTGAALVLGGLAFASRTSSGREQAAPPPLKAEPAQAQQWRTGT</sequence>
<dbReference type="Proteomes" id="UP000325614">
    <property type="component" value="Chromosome"/>
</dbReference>
<evidence type="ECO:0000256" key="6">
    <source>
        <dbReference type="SAM" id="MobiDB-lite"/>
    </source>
</evidence>
<feature type="transmembrane region" description="Helical" evidence="7">
    <location>
        <begin position="170"/>
        <end position="192"/>
    </location>
</feature>
<evidence type="ECO:0000256" key="3">
    <source>
        <dbReference type="ARBA" id="ARBA00022692"/>
    </source>
</evidence>
<dbReference type="KEGG" id="mico:GDR74_04865"/>
<evidence type="ECO:0000256" key="5">
    <source>
        <dbReference type="ARBA" id="ARBA00023136"/>
    </source>
</evidence>
<dbReference type="PANTHER" id="PTHR32322:SF2">
    <property type="entry name" value="EAMA DOMAIN-CONTAINING PROTEIN"/>
    <property type="match status" value="1"/>
</dbReference>
<keyword evidence="3 7" id="KW-0812">Transmembrane</keyword>
<evidence type="ECO:0000259" key="8">
    <source>
        <dbReference type="Pfam" id="PF00892"/>
    </source>
</evidence>
<dbReference type="EMBL" id="CP045423">
    <property type="protein sequence ID" value="QFU15597.1"/>
    <property type="molecule type" value="Genomic_DNA"/>
</dbReference>